<dbReference type="Ensembl" id="ENSFHET00000002848.1">
    <property type="protein sequence ID" value="ENSFHEP00000008013.1"/>
    <property type="gene ID" value="ENSFHEG00000009219.1"/>
</dbReference>
<keyword evidence="5" id="KW-0964">Secreted</keyword>
<keyword evidence="10" id="KW-1133">Transmembrane helix</keyword>
<proteinExistence type="inferred from homology"/>
<accession>A0A3Q2T2G8</accession>
<keyword evidence="6" id="KW-0479">Metal-binding</keyword>
<dbReference type="PANTHER" id="PTHR45713:SF8">
    <property type="entry name" value="SI:CH211-215K15.4"/>
    <property type="match status" value="1"/>
</dbReference>
<dbReference type="GO" id="GO:0042806">
    <property type="term" value="F:fucose binding"/>
    <property type="evidence" value="ECO:0007669"/>
    <property type="project" value="UniProtKB-ARBA"/>
</dbReference>
<comment type="function">
    <text evidence="1">Acts as a defensive agent. Recognizes blood group fucosylated oligosaccharides including A, B, H and Lewis B-type antigens. Does not recognize Lewis A antigen and has low affinity for monovalent haptens.</text>
</comment>
<comment type="subcellular location">
    <subcellularLocation>
        <location evidence="2">Secreted</location>
    </subcellularLocation>
</comment>
<dbReference type="GO" id="GO:0001868">
    <property type="term" value="P:regulation of complement activation, lectin pathway"/>
    <property type="evidence" value="ECO:0007669"/>
    <property type="project" value="UniProtKB-ARBA"/>
</dbReference>
<evidence type="ECO:0000256" key="7">
    <source>
        <dbReference type="ARBA" id="ARBA00022734"/>
    </source>
</evidence>
<comment type="similarity">
    <text evidence="3">Belongs to the fucolectin family.</text>
</comment>
<dbReference type="Proteomes" id="UP000265000">
    <property type="component" value="Unplaced"/>
</dbReference>
<name>A0A3Q2T2G8_FUNHE</name>
<evidence type="ECO:0000256" key="6">
    <source>
        <dbReference type="ARBA" id="ARBA00022723"/>
    </source>
</evidence>
<feature type="domain" description="Fucolectin tachylectin-4 pentraxin-1" evidence="12">
    <location>
        <begin position="153"/>
        <end position="296"/>
    </location>
</feature>
<protein>
    <recommendedName>
        <fullName evidence="12">Fucolectin tachylectin-4 pentraxin-1 domain-containing protein</fullName>
    </recommendedName>
</protein>
<keyword evidence="10" id="KW-0472">Membrane</keyword>
<dbReference type="SUPFAM" id="SSF49785">
    <property type="entry name" value="Galactose-binding domain-like"/>
    <property type="match status" value="2"/>
</dbReference>
<dbReference type="GO" id="GO:0005576">
    <property type="term" value="C:extracellular region"/>
    <property type="evidence" value="ECO:0007669"/>
    <property type="project" value="UniProtKB-SubCell"/>
</dbReference>
<evidence type="ECO:0000256" key="4">
    <source>
        <dbReference type="ARBA" id="ARBA00011233"/>
    </source>
</evidence>
<evidence type="ECO:0000256" key="9">
    <source>
        <dbReference type="ARBA" id="ARBA00023157"/>
    </source>
</evidence>
<evidence type="ECO:0000313" key="14">
    <source>
        <dbReference type="Proteomes" id="UP000265000"/>
    </source>
</evidence>
<dbReference type="SMART" id="SM00607">
    <property type="entry name" value="FTP"/>
    <property type="match status" value="2"/>
</dbReference>
<evidence type="ECO:0000259" key="12">
    <source>
        <dbReference type="SMART" id="SM00607"/>
    </source>
</evidence>
<evidence type="ECO:0000256" key="1">
    <source>
        <dbReference type="ARBA" id="ARBA00002219"/>
    </source>
</evidence>
<keyword evidence="14" id="KW-1185">Reference proteome</keyword>
<dbReference type="STRING" id="8078.ENSFHEP00000008013"/>
<feature type="chain" id="PRO_5018548362" description="Fucolectin tachylectin-4 pentraxin-1 domain-containing protein" evidence="11">
    <location>
        <begin position="19"/>
        <end position="296"/>
    </location>
</feature>
<dbReference type="AlphaFoldDB" id="A0A3Q2T2G8"/>
<dbReference type="PANTHER" id="PTHR45713">
    <property type="entry name" value="FTP DOMAIN-CONTAINING PROTEIN"/>
    <property type="match status" value="1"/>
</dbReference>
<dbReference type="InterPro" id="IPR008979">
    <property type="entry name" value="Galactose-bd-like_sf"/>
</dbReference>
<dbReference type="GO" id="GO:0046872">
    <property type="term" value="F:metal ion binding"/>
    <property type="evidence" value="ECO:0007669"/>
    <property type="project" value="UniProtKB-KW"/>
</dbReference>
<evidence type="ECO:0000313" key="13">
    <source>
        <dbReference type="Ensembl" id="ENSFHEP00000008013.1"/>
    </source>
</evidence>
<dbReference type="GO" id="GO:0010185">
    <property type="term" value="P:regulation of cellular defense response"/>
    <property type="evidence" value="ECO:0007669"/>
    <property type="project" value="UniProtKB-ARBA"/>
</dbReference>
<keyword evidence="9" id="KW-1015">Disulfide bond</keyword>
<evidence type="ECO:0000256" key="8">
    <source>
        <dbReference type="ARBA" id="ARBA00022837"/>
    </source>
</evidence>
<feature type="transmembrane region" description="Helical" evidence="10">
    <location>
        <begin position="140"/>
        <end position="158"/>
    </location>
</feature>
<sequence length="296" mass="33319">MRQVVLFHLLLFFTMYSAQNYPNVALRGKATQSQRYKGESFDFGAASNAIDGNTNPNFIDGSCSHTASQTNPWWRVDLLDSYTITHIIITNRGDCCHDRINGANIHIGNSLTLNGAANPLVLLFGFALRVSRRAVGRFTLIYISICFLVVLVSENLSLQGKATQSSLYQFGFAYNAIDGNRNNEWGKASCSHTGNDRRPWWRLDLRKTRKVFSIKIVNRVEAVEERLNKAEIRIGDSLDDDGNNNPRCAEIIVSPGKVLYEFQCNGMEGRYVNIVIPDRSEYLTLCEVEVYGSTLE</sequence>
<dbReference type="GeneTree" id="ENSGT01060000248575"/>
<feature type="domain" description="Fucolectin tachylectin-4 pentraxin-1" evidence="12">
    <location>
        <begin position="21"/>
        <end position="151"/>
    </location>
</feature>
<dbReference type="Pfam" id="PF22633">
    <property type="entry name" value="F5_F8_type_C_2"/>
    <property type="match status" value="2"/>
</dbReference>
<keyword evidence="11" id="KW-0732">Signal</keyword>
<reference evidence="13" key="1">
    <citation type="submission" date="2025-08" db="UniProtKB">
        <authorList>
            <consortium name="Ensembl"/>
        </authorList>
    </citation>
    <scope>IDENTIFICATION</scope>
</reference>
<keyword evidence="8" id="KW-0106">Calcium</keyword>
<evidence type="ECO:0000256" key="3">
    <source>
        <dbReference type="ARBA" id="ARBA00010147"/>
    </source>
</evidence>
<feature type="signal peptide" evidence="11">
    <location>
        <begin position="1"/>
        <end position="18"/>
    </location>
</feature>
<dbReference type="InterPro" id="IPR051941">
    <property type="entry name" value="BG_Antigen-Binding_Lectin"/>
</dbReference>
<organism evidence="13 14">
    <name type="scientific">Fundulus heteroclitus</name>
    <name type="common">Killifish</name>
    <name type="synonym">Mummichog</name>
    <dbReference type="NCBI Taxonomy" id="8078"/>
    <lineage>
        <taxon>Eukaryota</taxon>
        <taxon>Metazoa</taxon>
        <taxon>Chordata</taxon>
        <taxon>Craniata</taxon>
        <taxon>Vertebrata</taxon>
        <taxon>Euteleostomi</taxon>
        <taxon>Actinopterygii</taxon>
        <taxon>Neopterygii</taxon>
        <taxon>Teleostei</taxon>
        <taxon>Neoteleostei</taxon>
        <taxon>Acanthomorphata</taxon>
        <taxon>Ovalentaria</taxon>
        <taxon>Atherinomorphae</taxon>
        <taxon>Cyprinodontiformes</taxon>
        <taxon>Fundulidae</taxon>
        <taxon>Fundulus</taxon>
    </lineage>
</organism>
<evidence type="ECO:0000256" key="11">
    <source>
        <dbReference type="SAM" id="SignalP"/>
    </source>
</evidence>
<keyword evidence="10" id="KW-0812">Transmembrane</keyword>
<dbReference type="InterPro" id="IPR006585">
    <property type="entry name" value="FTP1"/>
</dbReference>
<reference evidence="13" key="2">
    <citation type="submission" date="2025-09" db="UniProtKB">
        <authorList>
            <consortium name="Ensembl"/>
        </authorList>
    </citation>
    <scope>IDENTIFICATION</scope>
</reference>
<dbReference type="Gene3D" id="2.60.120.260">
    <property type="entry name" value="Galactose-binding domain-like"/>
    <property type="match status" value="2"/>
</dbReference>
<evidence type="ECO:0000256" key="10">
    <source>
        <dbReference type="SAM" id="Phobius"/>
    </source>
</evidence>
<comment type="subunit">
    <text evidence="4">Homotrimer.</text>
</comment>
<keyword evidence="7" id="KW-0430">Lectin</keyword>
<evidence type="ECO:0000256" key="2">
    <source>
        <dbReference type="ARBA" id="ARBA00004613"/>
    </source>
</evidence>
<evidence type="ECO:0000256" key="5">
    <source>
        <dbReference type="ARBA" id="ARBA00022525"/>
    </source>
</evidence>